<organism evidence="1 2">
    <name type="scientific">Salmonella enteritidis (strain 2009K0958)</name>
    <dbReference type="NCBI Taxonomy" id="1192586"/>
    <lineage>
        <taxon>Bacteria</taxon>
        <taxon>Pseudomonadati</taxon>
        <taxon>Pseudomonadota</taxon>
        <taxon>Gammaproteobacteria</taxon>
        <taxon>Enterobacterales</taxon>
        <taxon>Enterobacteriaceae</taxon>
        <taxon>Salmonella</taxon>
    </lineage>
</organism>
<dbReference type="Proteomes" id="UP000014535">
    <property type="component" value="Unassembled WGS sequence"/>
</dbReference>
<dbReference type="AlphaFoldDB" id="A0A656ICT9"/>
<sequence>MQNNIKNTRFKLTFIRLNFRMPPFARNPRVSKFALLHTD</sequence>
<comment type="caution">
    <text evidence="1">The sequence shown here is derived from an EMBL/GenBank/DDBJ whole genome shotgun (WGS) entry which is preliminary data.</text>
</comment>
<gene>
    <name evidence="1" type="ORF">A673_04874</name>
</gene>
<reference evidence="1 2" key="1">
    <citation type="submission" date="2013-04" db="EMBL/GenBank/DDBJ databases">
        <authorList>
            <person name="McClelland M."/>
            <person name="Porwollik S."/>
            <person name="Desai P."/>
            <person name="Cheng P."/>
            <person name="Wollam A."/>
            <person name="Pepin K."/>
            <person name="Palsikar V.B."/>
            <person name="Fulton L."/>
            <person name="Fulton R."/>
            <person name="Delehaunty K."/>
            <person name="Fronick C."/>
            <person name="Godfrey J."/>
            <person name="Waligorski J."/>
            <person name="Appelbaum E."/>
            <person name="Tomlinson C."/>
            <person name="Warren W."/>
            <person name="Sodergren E."/>
            <person name="Weinstock G."/>
            <person name="Wilson R.K."/>
        </authorList>
    </citation>
    <scope>NUCLEOTIDE SEQUENCE [LARGE SCALE GENOMIC DNA]</scope>
    <source>
        <strain evidence="1 2">2009K0958</strain>
    </source>
</reference>
<protein>
    <submittedName>
        <fullName evidence="1">Uncharacterized protein</fullName>
    </submittedName>
</protein>
<evidence type="ECO:0000313" key="1">
    <source>
        <dbReference type="EMBL" id="EPI63077.1"/>
    </source>
</evidence>
<proteinExistence type="predicted"/>
<dbReference type="EMBL" id="ATFT01000162">
    <property type="protein sequence ID" value="EPI63077.1"/>
    <property type="molecule type" value="Genomic_DNA"/>
</dbReference>
<name>A0A656ICT9_SALE2</name>
<accession>A0A656ICT9</accession>
<evidence type="ECO:0000313" key="2">
    <source>
        <dbReference type="Proteomes" id="UP000014535"/>
    </source>
</evidence>